<keyword evidence="4" id="KW-1185">Reference proteome</keyword>
<feature type="compositionally biased region" description="Low complexity" evidence="1">
    <location>
        <begin position="36"/>
        <end position="53"/>
    </location>
</feature>
<evidence type="ECO:0000256" key="2">
    <source>
        <dbReference type="SAM" id="SignalP"/>
    </source>
</evidence>
<evidence type="ECO:0000256" key="1">
    <source>
        <dbReference type="SAM" id="MobiDB-lite"/>
    </source>
</evidence>
<gene>
    <name evidence="3" type="ORF">BMG03_12230</name>
</gene>
<evidence type="ECO:0008006" key="5">
    <source>
        <dbReference type="Google" id="ProtNLM"/>
    </source>
</evidence>
<accession>A0ABN4XGE6</accession>
<dbReference type="PROSITE" id="PS51257">
    <property type="entry name" value="PROKAR_LIPOPROTEIN"/>
    <property type="match status" value="1"/>
</dbReference>
<keyword evidence="2" id="KW-0732">Signal</keyword>
<reference evidence="3 4" key="1">
    <citation type="submission" date="2017-01" db="EMBL/GenBank/DDBJ databases">
        <title>The complete genome sequence of a sulfur-oxidizing marine bacterium Thioclava sp. 25B10_4T.</title>
        <authorList>
            <person name="Liu Y."/>
            <person name="Lai Q."/>
            <person name="Shao Z."/>
        </authorList>
    </citation>
    <scope>NUCLEOTIDE SEQUENCE [LARGE SCALE GENOMIC DNA]</scope>
    <source>
        <strain evidence="3 4">25B10_4</strain>
    </source>
</reference>
<organism evidence="3 4">
    <name type="scientific">Thioclava nitratireducens</name>
    <dbReference type="NCBI Taxonomy" id="1915078"/>
    <lineage>
        <taxon>Bacteria</taxon>
        <taxon>Pseudomonadati</taxon>
        <taxon>Pseudomonadota</taxon>
        <taxon>Alphaproteobacteria</taxon>
        <taxon>Rhodobacterales</taxon>
        <taxon>Paracoccaceae</taxon>
        <taxon>Thioclava</taxon>
    </lineage>
</organism>
<dbReference type="EMBL" id="CP019437">
    <property type="protein sequence ID" value="AQS48478.1"/>
    <property type="molecule type" value="Genomic_DNA"/>
</dbReference>
<evidence type="ECO:0000313" key="4">
    <source>
        <dbReference type="Proteomes" id="UP000185622"/>
    </source>
</evidence>
<sequence>MKNWLIILGATAALAGCDMMTGPAGTDAVDTAEAAMAAPATAPADATDTAPGARNGNQNQSREQMAQ</sequence>
<protein>
    <recommendedName>
        <fullName evidence="5">Lipoprotein</fullName>
    </recommendedName>
</protein>
<evidence type="ECO:0000313" key="3">
    <source>
        <dbReference type="EMBL" id="AQS48478.1"/>
    </source>
</evidence>
<feature type="chain" id="PRO_5047042400" description="Lipoprotein" evidence="2">
    <location>
        <begin position="16"/>
        <end position="67"/>
    </location>
</feature>
<feature type="signal peptide" evidence="2">
    <location>
        <begin position="1"/>
        <end position="15"/>
    </location>
</feature>
<name>A0ABN4XGE6_9RHOB</name>
<proteinExistence type="predicted"/>
<feature type="compositionally biased region" description="Polar residues" evidence="1">
    <location>
        <begin position="55"/>
        <end position="67"/>
    </location>
</feature>
<dbReference type="RefSeq" id="WP_075775043.1">
    <property type="nucleotide sequence ID" value="NZ_CP019437.1"/>
</dbReference>
<dbReference type="Proteomes" id="UP000185622">
    <property type="component" value="Chromosome"/>
</dbReference>
<feature type="region of interest" description="Disordered" evidence="1">
    <location>
        <begin position="36"/>
        <end position="67"/>
    </location>
</feature>